<protein>
    <recommendedName>
        <fullName evidence="3">DUF3726 domain-containing protein</fullName>
    </recommendedName>
</protein>
<dbReference type="RefSeq" id="WP_057794744.1">
    <property type="nucleotide sequence ID" value="NZ_LAXJ01000018.1"/>
</dbReference>
<name>A0A0T5NRM2_9RHOB</name>
<gene>
    <name evidence="1" type="ORF">XM53_15010</name>
</gene>
<dbReference type="STRING" id="1641875.XM53_15010"/>
<evidence type="ECO:0000313" key="2">
    <source>
        <dbReference type="Proteomes" id="UP000051295"/>
    </source>
</evidence>
<dbReference type="Pfam" id="PF12525">
    <property type="entry name" value="DUF3726"/>
    <property type="match status" value="1"/>
</dbReference>
<dbReference type="InterPro" id="IPR022201">
    <property type="entry name" value="DUF3726"/>
</dbReference>
<reference evidence="1 2" key="1">
    <citation type="submission" date="2015-04" db="EMBL/GenBank/DDBJ databases">
        <title>The draft genome sequence of Roseovarius sp.R12b.</title>
        <authorList>
            <person name="Li G."/>
            <person name="Lai Q."/>
            <person name="Shao Z."/>
            <person name="Yan P."/>
        </authorList>
    </citation>
    <scope>NUCLEOTIDE SEQUENCE [LARGE SCALE GENOMIC DNA]</scope>
    <source>
        <strain evidence="1 2">R12B</strain>
    </source>
</reference>
<evidence type="ECO:0000313" key="1">
    <source>
        <dbReference type="EMBL" id="KRS11587.1"/>
    </source>
</evidence>
<dbReference type="AlphaFoldDB" id="A0A0T5NRM2"/>
<dbReference type="OrthoDB" id="8420038at2"/>
<dbReference type="Proteomes" id="UP000051295">
    <property type="component" value="Unassembled WGS sequence"/>
</dbReference>
<accession>A0A0T5NRM2</accession>
<keyword evidence="2" id="KW-1185">Reference proteome</keyword>
<organism evidence="1 2">
    <name type="scientific">Roseovarius atlanticus</name>
    <dbReference type="NCBI Taxonomy" id="1641875"/>
    <lineage>
        <taxon>Bacteria</taxon>
        <taxon>Pseudomonadati</taxon>
        <taxon>Pseudomonadota</taxon>
        <taxon>Alphaproteobacteria</taxon>
        <taxon>Rhodobacterales</taxon>
        <taxon>Roseobacteraceae</taxon>
        <taxon>Roseovarius</taxon>
    </lineage>
</organism>
<dbReference type="PATRIC" id="fig|1641875.4.peg.811"/>
<dbReference type="EMBL" id="LAXJ01000018">
    <property type="protein sequence ID" value="KRS11587.1"/>
    <property type="molecule type" value="Genomic_DNA"/>
</dbReference>
<comment type="caution">
    <text evidence="1">The sequence shown here is derived from an EMBL/GenBank/DDBJ whole genome shotgun (WGS) entry which is preliminary data.</text>
</comment>
<evidence type="ECO:0008006" key="3">
    <source>
        <dbReference type="Google" id="ProtNLM"/>
    </source>
</evidence>
<sequence length="216" mass="22490">MTWSLNEIEALARKATRGAGYPWGLAEEAGRAARWTCAAGWPGALALSDVLTRNDGAPADTLGPQSLGEAWSASGGLLCPIVTGATLCDLAADWAAGRSVTLGPVAWPLLLVPYMVWAADRTAAPLSLGWQDCTVTRADGKTLLHDPGAALDCTETDTVHLSTTDARPGTVLTRLYRAAPMPQAVALLDTFAQRTYAPETEASRLTGAGAGLSDND</sequence>
<proteinExistence type="predicted"/>